<organism evidence="3">
    <name type="scientific">hydrothermal vent metagenome</name>
    <dbReference type="NCBI Taxonomy" id="652676"/>
    <lineage>
        <taxon>unclassified sequences</taxon>
        <taxon>metagenomes</taxon>
        <taxon>ecological metagenomes</taxon>
    </lineage>
</organism>
<dbReference type="HAMAP" id="MF_00296">
    <property type="entry name" value="MetX_acyltransf"/>
    <property type="match status" value="1"/>
</dbReference>
<dbReference type="GO" id="GO:0009092">
    <property type="term" value="P:homoserine metabolic process"/>
    <property type="evidence" value="ECO:0007669"/>
    <property type="project" value="TreeGrafter"/>
</dbReference>
<dbReference type="EMBL" id="FPHB01000038">
    <property type="protein sequence ID" value="SFV56886.1"/>
    <property type="molecule type" value="Genomic_DNA"/>
</dbReference>
<dbReference type="SUPFAM" id="SSF53474">
    <property type="entry name" value="alpha/beta-Hydrolases"/>
    <property type="match status" value="1"/>
</dbReference>
<dbReference type="GO" id="GO:0009086">
    <property type="term" value="P:methionine biosynthetic process"/>
    <property type="evidence" value="ECO:0007669"/>
    <property type="project" value="TreeGrafter"/>
</dbReference>
<evidence type="ECO:0000256" key="1">
    <source>
        <dbReference type="ARBA" id="ARBA00022679"/>
    </source>
</evidence>
<dbReference type="InterPro" id="IPR000073">
    <property type="entry name" value="AB_hydrolase_1"/>
</dbReference>
<sequence length="377" mass="43220">MHQKKATEDLSLNLQTKKEHFTNPLYLESGRILEPYDIVYETYGEMNEDKSNIIVICHALTGSHHAAGLYEGDTKPGWWDGLIGSNKAIDTDKHFVICTNVIGSCFGSTGPMSPQPPHQNPYRYKFPVVTIKDMVKAQRILFDRLGIHHVKAIIGGSMGGMQALHFAIHFPKFADHIIALATTYATQPWAIAFNKVAQEAILKDPDFQDGYYDPEVIKEQGLAGMAVGRMAGHISFLSHNSMQRKFGREYKRTDGLYELFGKFQVESYLEYNGYNFTKWFDPLSYLYITKAINIYDLSRGFDNLKEALERIESNLMLLSFKEDMLFRNEEMKHIADTLKSIGNTNHTYIDVDSDYGHDAFLVELEKFDFYIKEMLER</sequence>
<dbReference type="EC" id="2.3.1.31" evidence="3"/>
<protein>
    <submittedName>
        <fullName evidence="3">Homoserine O-acetyltransferase</fullName>
        <ecNumber evidence="3">2.3.1.31</ecNumber>
    </submittedName>
</protein>
<evidence type="ECO:0000313" key="3">
    <source>
        <dbReference type="EMBL" id="SFV56886.1"/>
    </source>
</evidence>
<dbReference type="InterPro" id="IPR029058">
    <property type="entry name" value="AB_hydrolase_fold"/>
</dbReference>
<dbReference type="Gene3D" id="1.10.1740.110">
    <property type="match status" value="1"/>
</dbReference>
<dbReference type="AlphaFoldDB" id="A0A1W1BTP6"/>
<name>A0A1W1BTP6_9ZZZZ</name>
<accession>A0A1W1BTP6</accession>
<dbReference type="NCBIfam" id="TIGR01392">
    <property type="entry name" value="homoserO_Ac_trn"/>
    <property type="match status" value="1"/>
</dbReference>
<dbReference type="PIRSF" id="PIRSF000443">
    <property type="entry name" value="Homoser_Ac_trans"/>
    <property type="match status" value="1"/>
</dbReference>
<gene>
    <name evidence="3" type="ORF">MNB_SM-7-453</name>
</gene>
<proteinExistence type="inferred from homology"/>
<dbReference type="InterPro" id="IPR008220">
    <property type="entry name" value="HAT_MetX-like"/>
</dbReference>
<feature type="domain" description="AB hydrolase-1" evidence="2">
    <location>
        <begin position="53"/>
        <end position="363"/>
    </location>
</feature>
<evidence type="ECO:0000259" key="2">
    <source>
        <dbReference type="Pfam" id="PF00561"/>
    </source>
</evidence>
<keyword evidence="1 3" id="KW-0808">Transferase</keyword>
<dbReference type="PANTHER" id="PTHR32268:SF11">
    <property type="entry name" value="HOMOSERINE O-ACETYLTRANSFERASE"/>
    <property type="match status" value="1"/>
</dbReference>
<dbReference type="Pfam" id="PF00561">
    <property type="entry name" value="Abhydrolase_1"/>
    <property type="match status" value="1"/>
</dbReference>
<dbReference type="PANTHER" id="PTHR32268">
    <property type="entry name" value="HOMOSERINE O-ACETYLTRANSFERASE"/>
    <property type="match status" value="1"/>
</dbReference>
<dbReference type="NCBIfam" id="NF001209">
    <property type="entry name" value="PRK00175.1"/>
    <property type="match status" value="1"/>
</dbReference>
<dbReference type="GO" id="GO:0004414">
    <property type="term" value="F:homoserine O-acetyltransferase activity"/>
    <property type="evidence" value="ECO:0007669"/>
    <property type="project" value="UniProtKB-EC"/>
</dbReference>
<keyword evidence="3" id="KW-0012">Acyltransferase</keyword>
<reference evidence="3" key="1">
    <citation type="submission" date="2016-10" db="EMBL/GenBank/DDBJ databases">
        <authorList>
            <person name="de Groot N.N."/>
        </authorList>
    </citation>
    <scope>NUCLEOTIDE SEQUENCE</scope>
</reference>
<dbReference type="Gene3D" id="3.40.50.1820">
    <property type="entry name" value="alpha/beta hydrolase"/>
    <property type="match status" value="1"/>
</dbReference>